<proteinExistence type="predicted"/>
<sequence length="115" mass="12781">MTLRPAVWSVQSVSAASRFHGTDHWARSCLLKSEASCVTPGMPPGVPRTELWLAMPFEAVGEPERDWCTVVAPSRGPLLMLWTRARAKSPTDCDRCPGTVARDRCCRLTSSWHLE</sequence>
<comment type="caution">
    <text evidence="1">The sequence shown here is derived from an EMBL/GenBank/DDBJ whole genome shotgun (WGS) entry which is preliminary data.</text>
</comment>
<reference evidence="1" key="1">
    <citation type="journal article" date="2022" name="bioRxiv">
        <title>Sequencing and chromosome-scale assembly of the giantPleurodeles waltlgenome.</title>
        <authorList>
            <person name="Brown T."/>
            <person name="Elewa A."/>
            <person name="Iarovenko S."/>
            <person name="Subramanian E."/>
            <person name="Araus A.J."/>
            <person name="Petzold A."/>
            <person name="Susuki M."/>
            <person name="Suzuki K.-i.T."/>
            <person name="Hayashi T."/>
            <person name="Toyoda A."/>
            <person name="Oliveira C."/>
            <person name="Osipova E."/>
            <person name="Leigh N.D."/>
            <person name="Simon A."/>
            <person name="Yun M.H."/>
        </authorList>
    </citation>
    <scope>NUCLEOTIDE SEQUENCE</scope>
    <source>
        <strain evidence="1">20211129_DDA</strain>
        <tissue evidence="1">Liver</tissue>
    </source>
</reference>
<evidence type="ECO:0000313" key="2">
    <source>
        <dbReference type="Proteomes" id="UP001066276"/>
    </source>
</evidence>
<keyword evidence="2" id="KW-1185">Reference proteome</keyword>
<dbReference type="EMBL" id="JANPWB010000009">
    <property type="protein sequence ID" value="KAJ1157082.1"/>
    <property type="molecule type" value="Genomic_DNA"/>
</dbReference>
<evidence type="ECO:0000313" key="1">
    <source>
        <dbReference type="EMBL" id="KAJ1157082.1"/>
    </source>
</evidence>
<gene>
    <name evidence="1" type="ORF">NDU88_009797</name>
</gene>
<protein>
    <submittedName>
        <fullName evidence="1">Uncharacterized protein</fullName>
    </submittedName>
</protein>
<dbReference type="AlphaFoldDB" id="A0AAV7RZC0"/>
<organism evidence="1 2">
    <name type="scientific">Pleurodeles waltl</name>
    <name type="common">Iberian ribbed newt</name>
    <dbReference type="NCBI Taxonomy" id="8319"/>
    <lineage>
        <taxon>Eukaryota</taxon>
        <taxon>Metazoa</taxon>
        <taxon>Chordata</taxon>
        <taxon>Craniata</taxon>
        <taxon>Vertebrata</taxon>
        <taxon>Euteleostomi</taxon>
        <taxon>Amphibia</taxon>
        <taxon>Batrachia</taxon>
        <taxon>Caudata</taxon>
        <taxon>Salamandroidea</taxon>
        <taxon>Salamandridae</taxon>
        <taxon>Pleurodelinae</taxon>
        <taxon>Pleurodeles</taxon>
    </lineage>
</organism>
<name>A0AAV7RZC0_PLEWA</name>
<dbReference type="Proteomes" id="UP001066276">
    <property type="component" value="Chromosome 5"/>
</dbReference>
<accession>A0AAV7RZC0</accession>